<keyword evidence="3 6" id="KW-0812">Transmembrane</keyword>
<gene>
    <name evidence="7" type="ORF">HNR65_000980</name>
</gene>
<dbReference type="CDD" id="cd10432">
    <property type="entry name" value="BI-1-like_bacterial"/>
    <property type="match status" value="1"/>
</dbReference>
<keyword evidence="8" id="KW-1185">Reference proteome</keyword>
<evidence type="ECO:0008006" key="9">
    <source>
        <dbReference type="Google" id="ProtNLM"/>
    </source>
</evidence>
<dbReference type="Proteomes" id="UP000525298">
    <property type="component" value="Unassembled WGS sequence"/>
</dbReference>
<dbReference type="InterPro" id="IPR006214">
    <property type="entry name" value="Bax_inhibitor_1-related"/>
</dbReference>
<comment type="subcellular location">
    <subcellularLocation>
        <location evidence="1">Membrane</location>
        <topology evidence="1">Multi-pass membrane protein</topology>
    </subcellularLocation>
</comment>
<comment type="similarity">
    <text evidence="2 6">Belongs to the BI1 family.</text>
</comment>
<dbReference type="Pfam" id="PF01027">
    <property type="entry name" value="Bax1-I"/>
    <property type="match status" value="1"/>
</dbReference>
<evidence type="ECO:0000256" key="4">
    <source>
        <dbReference type="ARBA" id="ARBA00022989"/>
    </source>
</evidence>
<dbReference type="RefSeq" id="WP_181550324.1">
    <property type="nucleotide sequence ID" value="NZ_JACDUS010000002.1"/>
</dbReference>
<evidence type="ECO:0000256" key="5">
    <source>
        <dbReference type="ARBA" id="ARBA00023136"/>
    </source>
</evidence>
<sequence>MANTATTRQTERTQVMVNSFIRSVYNWMAFGLALTGGVAFFTAHNPTMQQLIFGTPMVFFGLIIAELGMVFYLSARIQKMEASTATGLFLLYAAVNGLTLSFIFLVYTGTSIAQVFFICAATFVACSIFGMTTKRDLTSWGNFLFMGLIGIIIASVVNIFMQSAAMQMIISYVGVLVFVGLTAYDTQKLKNMAMTQPSDIGAGVVRKGAIMGALSLYLDFINLFIMLLHIFGSRE</sequence>
<dbReference type="PANTHER" id="PTHR23291">
    <property type="entry name" value="BAX INHIBITOR-RELATED"/>
    <property type="match status" value="1"/>
</dbReference>
<comment type="caution">
    <text evidence="7">The sequence shown here is derived from an EMBL/GenBank/DDBJ whole genome shotgun (WGS) entry which is preliminary data.</text>
</comment>
<accession>A0A7W0C7Q4</accession>
<keyword evidence="4 6" id="KW-1133">Transmembrane helix</keyword>
<reference evidence="7 8" key="1">
    <citation type="submission" date="2020-07" db="EMBL/GenBank/DDBJ databases">
        <title>Genomic Encyclopedia of Type Strains, Phase IV (KMG-IV): sequencing the most valuable type-strain genomes for metagenomic binning, comparative biology and taxonomic classification.</title>
        <authorList>
            <person name="Goeker M."/>
        </authorList>
    </citation>
    <scope>NUCLEOTIDE SEQUENCE [LARGE SCALE GENOMIC DNA]</scope>
    <source>
        <strain evidence="7 8">DSM 17721</strain>
    </source>
</reference>
<protein>
    <recommendedName>
        <fullName evidence="9">BAX inhibitor (BI)-1/YccA family protein</fullName>
    </recommendedName>
</protein>
<dbReference type="EMBL" id="JACDUS010000002">
    <property type="protein sequence ID" value="MBA2880662.1"/>
    <property type="molecule type" value="Genomic_DNA"/>
</dbReference>
<evidence type="ECO:0000256" key="1">
    <source>
        <dbReference type="ARBA" id="ARBA00004141"/>
    </source>
</evidence>
<proteinExistence type="inferred from homology"/>
<feature type="transmembrane region" description="Helical" evidence="6">
    <location>
        <begin position="112"/>
        <end position="131"/>
    </location>
</feature>
<organism evidence="7 8">
    <name type="scientific">Desulfosalsimonas propionicica</name>
    <dbReference type="NCBI Taxonomy" id="332175"/>
    <lineage>
        <taxon>Bacteria</taxon>
        <taxon>Pseudomonadati</taxon>
        <taxon>Thermodesulfobacteriota</taxon>
        <taxon>Desulfobacteria</taxon>
        <taxon>Desulfobacterales</taxon>
        <taxon>Desulfosalsimonadaceae</taxon>
        <taxon>Desulfosalsimonas</taxon>
    </lineage>
</organism>
<evidence type="ECO:0000313" key="7">
    <source>
        <dbReference type="EMBL" id="MBA2880662.1"/>
    </source>
</evidence>
<dbReference type="PANTHER" id="PTHR23291:SF50">
    <property type="entry name" value="PROTEIN LIFEGUARD 4"/>
    <property type="match status" value="1"/>
</dbReference>
<evidence type="ECO:0000256" key="6">
    <source>
        <dbReference type="RuleBase" id="RU004379"/>
    </source>
</evidence>
<feature type="transmembrane region" description="Helical" evidence="6">
    <location>
        <begin position="143"/>
        <end position="163"/>
    </location>
</feature>
<feature type="transmembrane region" description="Helical" evidence="6">
    <location>
        <begin position="24"/>
        <end position="44"/>
    </location>
</feature>
<keyword evidence="5 6" id="KW-0472">Membrane</keyword>
<evidence type="ECO:0000313" key="8">
    <source>
        <dbReference type="Proteomes" id="UP000525298"/>
    </source>
</evidence>
<name>A0A7W0C7Q4_9BACT</name>
<feature type="transmembrane region" description="Helical" evidence="6">
    <location>
        <begin position="169"/>
        <end position="187"/>
    </location>
</feature>
<dbReference type="GO" id="GO:0005886">
    <property type="term" value="C:plasma membrane"/>
    <property type="evidence" value="ECO:0007669"/>
    <property type="project" value="TreeGrafter"/>
</dbReference>
<evidence type="ECO:0000256" key="3">
    <source>
        <dbReference type="ARBA" id="ARBA00022692"/>
    </source>
</evidence>
<evidence type="ECO:0000256" key="2">
    <source>
        <dbReference type="ARBA" id="ARBA00010350"/>
    </source>
</evidence>
<feature type="transmembrane region" description="Helical" evidence="6">
    <location>
        <begin position="208"/>
        <end position="231"/>
    </location>
</feature>
<dbReference type="AlphaFoldDB" id="A0A7W0C7Q4"/>
<feature type="transmembrane region" description="Helical" evidence="6">
    <location>
        <begin position="85"/>
        <end position="106"/>
    </location>
</feature>
<feature type="transmembrane region" description="Helical" evidence="6">
    <location>
        <begin position="50"/>
        <end position="73"/>
    </location>
</feature>